<comment type="similarity">
    <text evidence="1">Belongs to the short-chain dehydrogenases/reductases (SDR) family.</text>
</comment>
<evidence type="ECO:0000256" key="3">
    <source>
        <dbReference type="ARBA" id="ARBA00023002"/>
    </source>
</evidence>
<keyword evidence="2" id="KW-0521">NADP</keyword>
<gene>
    <name evidence="4" type="ORF">RJ639_010032</name>
</gene>
<dbReference type="AlphaFoldDB" id="A0AA89ASR3"/>
<comment type="caution">
    <text evidence="4">The sequence shown here is derived from an EMBL/GenBank/DDBJ whole genome shotgun (WGS) entry which is preliminary data.</text>
</comment>
<dbReference type="InterPro" id="IPR002347">
    <property type="entry name" value="SDR_fam"/>
</dbReference>
<dbReference type="InterPro" id="IPR036291">
    <property type="entry name" value="NAD(P)-bd_dom_sf"/>
</dbReference>
<sequence length="443" mass="48987">MELRFQVNNAAISGSNTDWKALGRPSPTYDDIVGENAKKLKDVVKQSYEEAEACPRTNYHGVKLVTTQELVPLLELSDSTRIVNLSSILGQLKLIASDGAKELSRVEDLTEEKVDAVVKGYLEDVKEDSIDSKGWPTIYSSYIVSKAALNAYTRVMAKMYPKIYINAVSPGYVKTDLNNHDGVLTVEEGAKGPVRMALMPDGGPSGLSYDQIEVVGEKPKFKQSYKMAEACLRTNYYGVKLVTRELIALLELSDSPRIINISSTMGQLQLIPNKRAKEELSDVERLTEEKVDTVVKEFLEDLKEGLVNNAGVINGVIDEGEVGYDDTAGEMAKFIRSYKKAEACLRTNYYGVKQVTQELIPLLELSDTPRIVNVSSTMGQLQLIPSKRVKKELGDVEGLTEEKVDAVVKEFLQEVKEGLVESKGWPSSYTAYIVSKAALNAYT</sequence>
<dbReference type="GO" id="GO:0016020">
    <property type="term" value="C:membrane"/>
    <property type="evidence" value="ECO:0007669"/>
    <property type="project" value="TreeGrafter"/>
</dbReference>
<evidence type="ECO:0000256" key="1">
    <source>
        <dbReference type="ARBA" id="ARBA00006484"/>
    </source>
</evidence>
<keyword evidence="5" id="KW-1185">Reference proteome</keyword>
<evidence type="ECO:0000313" key="4">
    <source>
        <dbReference type="EMBL" id="KAK3013740.1"/>
    </source>
</evidence>
<evidence type="ECO:0000313" key="5">
    <source>
        <dbReference type="Proteomes" id="UP001188597"/>
    </source>
</evidence>
<dbReference type="Pfam" id="PF00106">
    <property type="entry name" value="adh_short"/>
    <property type="match status" value="1"/>
</dbReference>
<keyword evidence="3" id="KW-0560">Oxidoreductase</keyword>
<dbReference type="Pfam" id="PF13561">
    <property type="entry name" value="adh_short_C2"/>
    <property type="match status" value="1"/>
</dbReference>
<dbReference type="Proteomes" id="UP001188597">
    <property type="component" value="Unassembled WGS sequence"/>
</dbReference>
<dbReference type="PANTHER" id="PTHR43490:SF131">
    <property type="entry name" value="SALUTARIDINE REDUCTASE-LIKE ISOFORM X2"/>
    <property type="match status" value="1"/>
</dbReference>
<dbReference type="SUPFAM" id="SSF51735">
    <property type="entry name" value="NAD(P)-binding Rossmann-fold domains"/>
    <property type="match status" value="3"/>
</dbReference>
<dbReference type="PRINTS" id="PR00081">
    <property type="entry name" value="GDHRDH"/>
</dbReference>
<reference evidence="4" key="1">
    <citation type="submission" date="2022-12" db="EMBL/GenBank/DDBJ databases">
        <title>Draft genome assemblies for two species of Escallonia (Escalloniales).</title>
        <authorList>
            <person name="Chanderbali A."/>
            <person name="Dervinis C."/>
            <person name="Anghel I."/>
            <person name="Soltis D."/>
            <person name="Soltis P."/>
            <person name="Zapata F."/>
        </authorList>
    </citation>
    <scope>NUCLEOTIDE SEQUENCE</scope>
    <source>
        <strain evidence="4">UCBG64.0493</strain>
        <tissue evidence="4">Leaf</tissue>
    </source>
</reference>
<proteinExistence type="inferred from homology"/>
<dbReference type="EMBL" id="JAVXUP010001271">
    <property type="protein sequence ID" value="KAK3013740.1"/>
    <property type="molecule type" value="Genomic_DNA"/>
</dbReference>
<protein>
    <submittedName>
        <fullName evidence="4">Uncharacterized protein</fullName>
    </submittedName>
</protein>
<evidence type="ECO:0000256" key="2">
    <source>
        <dbReference type="ARBA" id="ARBA00022857"/>
    </source>
</evidence>
<dbReference type="GO" id="GO:0016491">
    <property type="term" value="F:oxidoreductase activity"/>
    <property type="evidence" value="ECO:0007669"/>
    <property type="project" value="UniProtKB-KW"/>
</dbReference>
<name>A0AA89ASR3_9ASTE</name>
<accession>A0AA89ASR3</accession>
<dbReference type="Gene3D" id="3.40.50.720">
    <property type="entry name" value="NAD(P)-binding Rossmann-like Domain"/>
    <property type="match status" value="3"/>
</dbReference>
<organism evidence="4 5">
    <name type="scientific">Escallonia herrerae</name>
    <dbReference type="NCBI Taxonomy" id="1293975"/>
    <lineage>
        <taxon>Eukaryota</taxon>
        <taxon>Viridiplantae</taxon>
        <taxon>Streptophyta</taxon>
        <taxon>Embryophyta</taxon>
        <taxon>Tracheophyta</taxon>
        <taxon>Spermatophyta</taxon>
        <taxon>Magnoliopsida</taxon>
        <taxon>eudicotyledons</taxon>
        <taxon>Gunneridae</taxon>
        <taxon>Pentapetalae</taxon>
        <taxon>asterids</taxon>
        <taxon>campanulids</taxon>
        <taxon>Escalloniales</taxon>
        <taxon>Escalloniaceae</taxon>
        <taxon>Escallonia</taxon>
    </lineage>
</organism>
<dbReference type="PANTHER" id="PTHR43490">
    <property type="entry name" value="(+)-NEOMENTHOL DEHYDROGENASE"/>
    <property type="match status" value="1"/>
</dbReference>